<feature type="domain" description="Fe/B12 periplasmic-binding" evidence="3">
    <location>
        <begin position="68"/>
        <end position="345"/>
    </location>
</feature>
<evidence type="ECO:0000313" key="4">
    <source>
        <dbReference type="EMBL" id="GAA4823713.1"/>
    </source>
</evidence>
<evidence type="ECO:0000313" key="5">
    <source>
        <dbReference type="Proteomes" id="UP001500839"/>
    </source>
</evidence>
<protein>
    <submittedName>
        <fullName evidence="4">ABC transporter substrate-binding protein</fullName>
    </submittedName>
</protein>
<comment type="similarity">
    <text evidence="1">Belongs to the bacterial solute-binding protein 8 family.</text>
</comment>
<accession>A0ABP9D355</accession>
<feature type="signal peptide" evidence="2">
    <location>
        <begin position="1"/>
        <end position="31"/>
    </location>
</feature>
<proteinExistence type="inferred from homology"/>
<dbReference type="RefSeq" id="WP_307810812.1">
    <property type="nucleotide sequence ID" value="NZ_BAABKQ010000001.1"/>
</dbReference>
<dbReference type="InterPro" id="IPR050902">
    <property type="entry name" value="ABC_Transporter_SBP"/>
</dbReference>
<name>A0ABP9D355_9ACTN</name>
<dbReference type="Pfam" id="PF01497">
    <property type="entry name" value="Peripla_BP_2"/>
    <property type="match status" value="1"/>
</dbReference>
<evidence type="ECO:0000256" key="1">
    <source>
        <dbReference type="ARBA" id="ARBA00008814"/>
    </source>
</evidence>
<keyword evidence="5" id="KW-1185">Reference proteome</keyword>
<dbReference type="PANTHER" id="PTHR30535">
    <property type="entry name" value="VITAMIN B12-BINDING PROTEIN"/>
    <property type="match status" value="1"/>
</dbReference>
<reference evidence="5" key="1">
    <citation type="journal article" date="2019" name="Int. J. Syst. Evol. Microbiol.">
        <title>The Global Catalogue of Microorganisms (GCM) 10K type strain sequencing project: providing services to taxonomists for standard genome sequencing and annotation.</title>
        <authorList>
            <consortium name="The Broad Institute Genomics Platform"/>
            <consortium name="The Broad Institute Genome Sequencing Center for Infectious Disease"/>
            <person name="Wu L."/>
            <person name="Ma J."/>
        </authorList>
    </citation>
    <scope>NUCLEOTIDE SEQUENCE [LARGE SCALE GENOMIC DNA]</scope>
    <source>
        <strain evidence="5">JCM 18542</strain>
    </source>
</reference>
<dbReference type="Gene3D" id="3.40.50.1980">
    <property type="entry name" value="Nitrogenase molybdenum iron protein domain"/>
    <property type="match status" value="2"/>
</dbReference>
<dbReference type="Proteomes" id="UP001500839">
    <property type="component" value="Unassembled WGS sequence"/>
</dbReference>
<dbReference type="InterPro" id="IPR002491">
    <property type="entry name" value="ABC_transptr_periplasmic_BD"/>
</dbReference>
<evidence type="ECO:0000259" key="3">
    <source>
        <dbReference type="PROSITE" id="PS50983"/>
    </source>
</evidence>
<comment type="caution">
    <text evidence="4">The sequence shown here is derived from an EMBL/GenBank/DDBJ whole genome shotgun (WGS) entry which is preliminary data.</text>
</comment>
<dbReference type="EMBL" id="BAABKQ010000001">
    <property type="protein sequence ID" value="GAA4823713.1"/>
    <property type="molecule type" value="Genomic_DNA"/>
</dbReference>
<evidence type="ECO:0000256" key="2">
    <source>
        <dbReference type="SAM" id="SignalP"/>
    </source>
</evidence>
<dbReference type="PROSITE" id="PS50983">
    <property type="entry name" value="FE_B12_PBP"/>
    <property type="match status" value="1"/>
</dbReference>
<organism evidence="4 5">
    <name type="scientific">Tomitella cavernea</name>
    <dbReference type="NCBI Taxonomy" id="1387982"/>
    <lineage>
        <taxon>Bacteria</taxon>
        <taxon>Bacillati</taxon>
        <taxon>Actinomycetota</taxon>
        <taxon>Actinomycetes</taxon>
        <taxon>Mycobacteriales</taxon>
        <taxon>Tomitella</taxon>
    </lineage>
</organism>
<dbReference type="PANTHER" id="PTHR30535:SF7">
    <property type="entry name" value="IRON(III) DICITRATE-BINDING PROTEIN"/>
    <property type="match status" value="1"/>
</dbReference>
<sequence>MTRRNAGTRRTVAARAACVALAVTLLGSAAACSRGEAPTDTASSVPFAQPVTIENCGRTETFDAPPQRIVSMNRHVTETLIQLGVGDRIVGMAQDDQKDPLPEVVGQLAKIPSLSKEYPPAEKVLDLQPDFVVAGMSSAFSDKSGLSRDALESSGIRTFLFSEYCGDGFSDISVLEDDFTDLGRVLGVEPAAQALIDRIVGGLDAVSGLLDAAGVEPVRTFFYDMGEEQPTTIGSAGIGNLIAQYTRAENIAPDQSKPFYKTTWETVGDRAPDAIVVDNFDMTGTADGDRKIDFLKNQPIMQTTPAVRNDRFVMVPLSNMFESTRMVMAAETIARGLHPEAFTDNE</sequence>
<dbReference type="SUPFAM" id="SSF53807">
    <property type="entry name" value="Helical backbone' metal receptor"/>
    <property type="match status" value="1"/>
</dbReference>
<gene>
    <name evidence="4" type="ORF">GCM10023353_35680</name>
</gene>
<feature type="chain" id="PRO_5045825560" evidence="2">
    <location>
        <begin position="32"/>
        <end position="346"/>
    </location>
</feature>
<keyword evidence="2" id="KW-0732">Signal</keyword>
<dbReference type="PROSITE" id="PS51257">
    <property type="entry name" value="PROKAR_LIPOPROTEIN"/>
    <property type="match status" value="1"/>
</dbReference>